<dbReference type="GO" id="GO:0005975">
    <property type="term" value="P:carbohydrate metabolic process"/>
    <property type="evidence" value="ECO:0007669"/>
    <property type="project" value="InterPro"/>
</dbReference>
<evidence type="ECO:0000259" key="2">
    <source>
        <dbReference type="PROSITE" id="PS51762"/>
    </source>
</evidence>
<dbReference type="PANTHER" id="PTHR10963">
    <property type="entry name" value="GLYCOSYL HYDROLASE-RELATED"/>
    <property type="match status" value="1"/>
</dbReference>
<dbReference type="InterPro" id="IPR050546">
    <property type="entry name" value="Glycosyl_Hydrlase_16"/>
</dbReference>
<evidence type="ECO:0000313" key="4">
    <source>
        <dbReference type="Proteomes" id="UP000030746"/>
    </source>
</evidence>
<dbReference type="OrthoDB" id="4781at2759"/>
<dbReference type="InterPro" id="IPR000757">
    <property type="entry name" value="Beta-glucanase-like"/>
</dbReference>
<proteinExistence type="inferred from homology"/>
<dbReference type="OMA" id="RHIITYV"/>
<dbReference type="RefSeq" id="XP_009058322.1">
    <property type="nucleotide sequence ID" value="XM_009060074.1"/>
</dbReference>
<dbReference type="Proteomes" id="UP000030746">
    <property type="component" value="Unassembled WGS sequence"/>
</dbReference>
<sequence>MRGAVIFREDFNGQHLNLNNWMIDVTATGDWHNEFQVYTNDRRNVYLKNGHLYLKPTLTIDSGHFTDNDLWHGTMDVKKTWGTCTNNGFNGCYRDSKNGLLPPTCSGRVQSKPTLKYGTVTIRAQVPRGDWLWPAIWLMPKKSVYGGWPKSGEIDMMEAASNEFMEWGNGQKVGVQRVTGSFHMGPAFTADHHVTGAQYKKQGDWHGFHTYKLEWTPDRLILYVDNLQITRMDISNGSTVWKHFNFHGNNPWTHGSKIAPFDQEFYLILNNAVGGSPGIFGDSTKYAYPKPWKNNAKNPLADFWNARNHWLPTWHGDDVAMLIDYVEFRHL</sequence>
<dbReference type="SUPFAM" id="SSF49899">
    <property type="entry name" value="Concanavalin A-like lectins/glucanases"/>
    <property type="match status" value="1"/>
</dbReference>
<dbReference type="GO" id="GO:0004553">
    <property type="term" value="F:hydrolase activity, hydrolyzing O-glycosyl compounds"/>
    <property type="evidence" value="ECO:0007669"/>
    <property type="project" value="InterPro"/>
</dbReference>
<name>V4A2X7_LOTGI</name>
<dbReference type="CTD" id="20232086"/>
<dbReference type="HOGENOM" id="CLU_019533_2_1_1"/>
<dbReference type="Gene3D" id="2.60.120.200">
    <property type="match status" value="1"/>
</dbReference>
<dbReference type="GeneID" id="20232086"/>
<keyword evidence="4" id="KW-1185">Reference proteome</keyword>
<dbReference type="InterPro" id="IPR013320">
    <property type="entry name" value="ConA-like_dom_sf"/>
</dbReference>
<evidence type="ECO:0000313" key="3">
    <source>
        <dbReference type="EMBL" id="ESO91052.1"/>
    </source>
</evidence>
<protein>
    <recommendedName>
        <fullName evidence="2">GH16 domain-containing protein</fullName>
    </recommendedName>
</protein>
<accession>V4A2X7</accession>
<dbReference type="PANTHER" id="PTHR10963:SF55">
    <property type="entry name" value="GLYCOSIDE HYDROLASE FAMILY 16 PROTEIN"/>
    <property type="match status" value="1"/>
</dbReference>
<reference evidence="3 4" key="1">
    <citation type="journal article" date="2013" name="Nature">
        <title>Insights into bilaterian evolution from three spiralian genomes.</title>
        <authorList>
            <person name="Simakov O."/>
            <person name="Marletaz F."/>
            <person name="Cho S.J."/>
            <person name="Edsinger-Gonzales E."/>
            <person name="Havlak P."/>
            <person name="Hellsten U."/>
            <person name="Kuo D.H."/>
            <person name="Larsson T."/>
            <person name="Lv J."/>
            <person name="Arendt D."/>
            <person name="Savage R."/>
            <person name="Osoegawa K."/>
            <person name="de Jong P."/>
            <person name="Grimwood J."/>
            <person name="Chapman J.A."/>
            <person name="Shapiro H."/>
            <person name="Aerts A."/>
            <person name="Otillar R.P."/>
            <person name="Terry A.Y."/>
            <person name="Boore J.L."/>
            <person name="Grigoriev I.V."/>
            <person name="Lindberg D.R."/>
            <person name="Seaver E.C."/>
            <person name="Weisblat D.A."/>
            <person name="Putnam N.H."/>
            <person name="Rokhsar D.S."/>
        </authorList>
    </citation>
    <scope>NUCLEOTIDE SEQUENCE [LARGE SCALE GENOMIC DNA]</scope>
</reference>
<feature type="domain" description="GH16" evidence="2">
    <location>
        <begin position="29"/>
        <end position="331"/>
    </location>
</feature>
<organism evidence="3 4">
    <name type="scientific">Lottia gigantea</name>
    <name type="common">Giant owl limpet</name>
    <dbReference type="NCBI Taxonomy" id="225164"/>
    <lineage>
        <taxon>Eukaryota</taxon>
        <taxon>Metazoa</taxon>
        <taxon>Spiralia</taxon>
        <taxon>Lophotrochozoa</taxon>
        <taxon>Mollusca</taxon>
        <taxon>Gastropoda</taxon>
        <taxon>Patellogastropoda</taxon>
        <taxon>Lottioidea</taxon>
        <taxon>Lottiidae</taxon>
        <taxon>Lottia</taxon>
    </lineage>
</organism>
<gene>
    <name evidence="3" type="ORF">LOTGIDRAFT_122317</name>
</gene>
<dbReference type="AlphaFoldDB" id="V4A2X7"/>
<dbReference type="STRING" id="225164.V4A2X7"/>
<dbReference type="KEGG" id="lgi:LOTGIDRAFT_122317"/>
<dbReference type="PROSITE" id="PS51762">
    <property type="entry name" value="GH16_2"/>
    <property type="match status" value="1"/>
</dbReference>
<comment type="similarity">
    <text evidence="1">Belongs to the glycosyl hydrolase 16 family.</text>
</comment>
<evidence type="ECO:0000256" key="1">
    <source>
        <dbReference type="ARBA" id="ARBA00006865"/>
    </source>
</evidence>
<dbReference type="EMBL" id="KB202284">
    <property type="protein sequence ID" value="ESO91052.1"/>
    <property type="molecule type" value="Genomic_DNA"/>
</dbReference>
<dbReference type="Pfam" id="PF00722">
    <property type="entry name" value="Glyco_hydro_16"/>
    <property type="match status" value="1"/>
</dbReference>